<keyword evidence="4" id="KW-1185">Reference proteome</keyword>
<feature type="domain" description="Peptidase M12B propeptide" evidence="2">
    <location>
        <begin position="2"/>
        <end position="88"/>
    </location>
</feature>
<keyword evidence="1" id="KW-1015">Disulfide bond</keyword>
<accession>A0ABQ9VFY9</accession>
<dbReference type="InterPro" id="IPR002870">
    <property type="entry name" value="Peptidase_M12B_N"/>
</dbReference>
<keyword evidence="3" id="KW-0378">Hydrolase</keyword>
<dbReference type="Proteomes" id="UP001266305">
    <property type="component" value="Unassembled WGS sequence"/>
</dbReference>
<evidence type="ECO:0000313" key="4">
    <source>
        <dbReference type="Proteomes" id="UP001266305"/>
    </source>
</evidence>
<gene>
    <name evidence="3" type="primary">ADAMTS7_7</name>
    <name evidence="3" type="ORF">P7K49_013165</name>
</gene>
<organism evidence="3 4">
    <name type="scientific">Saguinus oedipus</name>
    <name type="common">Cotton-top tamarin</name>
    <name type="synonym">Oedipomidas oedipus</name>
    <dbReference type="NCBI Taxonomy" id="9490"/>
    <lineage>
        <taxon>Eukaryota</taxon>
        <taxon>Metazoa</taxon>
        <taxon>Chordata</taxon>
        <taxon>Craniata</taxon>
        <taxon>Vertebrata</taxon>
        <taxon>Euteleostomi</taxon>
        <taxon>Mammalia</taxon>
        <taxon>Eutheria</taxon>
        <taxon>Euarchontoglires</taxon>
        <taxon>Primates</taxon>
        <taxon>Haplorrhini</taxon>
        <taxon>Platyrrhini</taxon>
        <taxon>Cebidae</taxon>
        <taxon>Callitrichinae</taxon>
        <taxon>Saguinus</taxon>
    </lineage>
</organism>
<reference evidence="3 4" key="1">
    <citation type="submission" date="2023-05" db="EMBL/GenBank/DDBJ databases">
        <title>B98-5 Cell Line De Novo Hybrid Assembly: An Optical Mapping Approach.</title>
        <authorList>
            <person name="Kananen K."/>
            <person name="Auerbach J.A."/>
            <person name="Kautto E."/>
            <person name="Blachly J.S."/>
        </authorList>
    </citation>
    <scope>NUCLEOTIDE SEQUENCE [LARGE SCALE GENOMIC DNA]</scope>
    <source>
        <strain evidence="3">B95-8</strain>
        <tissue evidence="3">Cell line</tissue>
    </source>
</reference>
<dbReference type="EMBL" id="JASSZA010000006">
    <property type="protein sequence ID" value="KAK2108000.1"/>
    <property type="molecule type" value="Genomic_DNA"/>
</dbReference>
<keyword evidence="3" id="KW-0645">Protease</keyword>
<keyword evidence="3" id="KW-0482">Metalloprotease</keyword>
<dbReference type="GO" id="GO:0008237">
    <property type="term" value="F:metallopeptidase activity"/>
    <property type="evidence" value="ECO:0007669"/>
    <property type="project" value="UniProtKB-KW"/>
</dbReference>
<comment type="caution">
    <text evidence="3">The sequence shown here is derived from an EMBL/GenBank/DDBJ whole genome shotgun (WGS) entry which is preliminary data.</text>
</comment>
<dbReference type="Pfam" id="PF01562">
    <property type="entry name" value="Pep_M12B_propep"/>
    <property type="match status" value="1"/>
</dbReference>
<sequence>MHPVRVEAGGSFLSYELWPRTLRKRDLSGHRDAPAFYQLQYHGRELRFNLTANPHLLAPGFVSKMRWHGSLGRVHIQAHSPACHLLGEGGLAAISACYGLVMAAQLCGTGLWDVRDWPLGRAGRAALPV</sequence>
<evidence type="ECO:0000313" key="3">
    <source>
        <dbReference type="EMBL" id="KAK2108000.1"/>
    </source>
</evidence>
<protein>
    <submittedName>
        <fullName evidence="3">A disintegrin and metalloproteinase with thrombospondin motifs 7</fullName>
    </submittedName>
</protein>
<evidence type="ECO:0000259" key="2">
    <source>
        <dbReference type="Pfam" id="PF01562"/>
    </source>
</evidence>
<evidence type="ECO:0000256" key="1">
    <source>
        <dbReference type="ARBA" id="ARBA00023157"/>
    </source>
</evidence>
<name>A0ABQ9VFY9_SAGOE</name>
<proteinExistence type="predicted"/>